<dbReference type="EMBL" id="JADCUA010000008">
    <property type="protein sequence ID" value="KAH9837640.1"/>
    <property type="molecule type" value="Genomic_DNA"/>
</dbReference>
<dbReference type="GeneID" id="72008073"/>
<keyword evidence="2" id="KW-0472">Membrane</keyword>
<feature type="region of interest" description="Disordered" evidence="1">
    <location>
        <begin position="1"/>
        <end position="42"/>
    </location>
</feature>
<dbReference type="Proteomes" id="UP000814176">
    <property type="component" value="Unassembled WGS sequence"/>
</dbReference>
<comment type="caution">
    <text evidence="3">The sequence shown here is derived from an EMBL/GenBank/DDBJ whole genome shotgun (WGS) entry which is preliminary data.</text>
</comment>
<feature type="transmembrane region" description="Helical" evidence="2">
    <location>
        <begin position="203"/>
        <end position="222"/>
    </location>
</feature>
<keyword evidence="2" id="KW-0812">Transmembrane</keyword>
<evidence type="ECO:0000256" key="1">
    <source>
        <dbReference type="SAM" id="MobiDB-lite"/>
    </source>
</evidence>
<evidence type="ECO:0000256" key="2">
    <source>
        <dbReference type="SAM" id="Phobius"/>
    </source>
</evidence>
<keyword evidence="4" id="KW-1185">Reference proteome</keyword>
<feature type="transmembrane region" description="Helical" evidence="2">
    <location>
        <begin position="156"/>
        <end position="173"/>
    </location>
</feature>
<feature type="compositionally biased region" description="Basic and acidic residues" evidence="1">
    <location>
        <begin position="94"/>
        <end position="112"/>
    </location>
</feature>
<evidence type="ECO:0000313" key="3">
    <source>
        <dbReference type="EMBL" id="KAH9837640.1"/>
    </source>
</evidence>
<feature type="region of interest" description="Disordered" evidence="1">
    <location>
        <begin position="81"/>
        <end position="114"/>
    </location>
</feature>
<accession>A0ABQ8KIH7</accession>
<keyword evidence="2" id="KW-1133">Transmembrane helix</keyword>
<name>A0ABQ8KIH7_9APHY</name>
<evidence type="ECO:0000313" key="4">
    <source>
        <dbReference type="Proteomes" id="UP000814176"/>
    </source>
</evidence>
<dbReference type="RefSeq" id="XP_047779678.1">
    <property type="nucleotide sequence ID" value="XM_047927341.1"/>
</dbReference>
<protein>
    <submittedName>
        <fullName evidence="3">Uncharacterized protein</fullName>
    </submittedName>
</protein>
<proteinExistence type="predicted"/>
<organism evidence="3 4">
    <name type="scientific">Rhodofomes roseus</name>
    <dbReference type="NCBI Taxonomy" id="34475"/>
    <lineage>
        <taxon>Eukaryota</taxon>
        <taxon>Fungi</taxon>
        <taxon>Dikarya</taxon>
        <taxon>Basidiomycota</taxon>
        <taxon>Agaricomycotina</taxon>
        <taxon>Agaricomycetes</taxon>
        <taxon>Polyporales</taxon>
        <taxon>Rhodofomes</taxon>
    </lineage>
</organism>
<sequence>MHRLPVPTLSQIPSLSGSSGSDSIPPSGLCTPSDDDTRPTSTKDIFSQAFSASMEDLFATPRQKYGPELVDEVAAVAVSSPVRRRRQSNCADPKATHPDSPERYDTSSHDDTLDNTELETSSEYLLASLHAQEPKLLALGTEPWTPKRVLTIATKVLFFLPWCIAVGGAILLSPQHLNLVAFKTGYVSHERGPHRFGYWAECAHQHVVIFLAVLAVGAWWNLRYGTWVVAAMLARCVYVWHDFHVDLTVPLGEDDRQSLYLALTKVYLRDNFVMRVPTKGVESASRLS</sequence>
<gene>
    <name evidence="3" type="ORF">C8Q71DRAFT_856839</name>
</gene>
<reference evidence="3 4" key="1">
    <citation type="journal article" date="2021" name="Environ. Microbiol.">
        <title>Gene family expansions and transcriptome signatures uncover fungal adaptations to wood decay.</title>
        <authorList>
            <person name="Hage H."/>
            <person name="Miyauchi S."/>
            <person name="Viragh M."/>
            <person name="Drula E."/>
            <person name="Min B."/>
            <person name="Chaduli D."/>
            <person name="Navarro D."/>
            <person name="Favel A."/>
            <person name="Norest M."/>
            <person name="Lesage-Meessen L."/>
            <person name="Balint B."/>
            <person name="Merenyi Z."/>
            <person name="de Eugenio L."/>
            <person name="Morin E."/>
            <person name="Martinez A.T."/>
            <person name="Baldrian P."/>
            <person name="Stursova M."/>
            <person name="Martinez M.J."/>
            <person name="Novotny C."/>
            <person name="Magnuson J.K."/>
            <person name="Spatafora J.W."/>
            <person name="Maurice S."/>
            <person name="Pangilinan J."/>
            <person name="Andreopoulos W."/>
            <person name="LaButti K."/>
            <person name="Hundley H."/>
            <person name="Na H."/>
            <person name="Kuo A."/>
            <person name="Barry K."/>
            <person name="Lipzen A."/>
            <person name="Henrissat B."/>
            <person name="Riley R."/>
            <person name="Ahrendt S."/>
            <person name="Nagy L.G."/>
            <person name="Grigoriev I.V."/>
            <person name="Martin F."/>
            <person name="Rosso M.N."/>
        </authorList>
    </citation>
    <scope>NUCLEOTIDE SEQUENCE [LARGE SCALE GENOMIC DNA]</scope>
    <source>
        <strain evidence="3 4">CIRM-BRFM 1785</strain>
    </source>
</reference>
<feature type="compositionally biased region" description="Low complexity" evidence="1">
    <location>
        <begin position="9"/>
        <end position="32"/>
    </location>
</feature>